<dbReference type="AlphaFoldDB" id="A0A9N7QZY3"/>
<evidence type="ECO:0000313" key="1">
    <source>
        <dbReference type="EMBL" id="CAA0807702.1"/>
    </source>
</evidence>
<protein>
    <submittedName>
        <fullName evidence="1">Uncharacterized protein</fullName>
    </submittedName>
</protein>
<reference evidence="1" key="1">
    <citation type="submission" date="2019-12" db="EMBL/GenBank/DDBJ databases">
        <authorList>
            <person name="Scholes J."/>
        </authorList>
    </citation>
    <scope>NUCLEOTIDE SEQUENCE</scope>
</reference>
<accession>A0A9N7QZY3</accession>
<sequence>MIMESKLAEDQRLLPRRGFGFSRSTGRGQKPGASNSILEVIGRLTGGEMPAVEGGRVKIVVRREDLKQVLEAIKDGRELAVQAALEQRMNLLRRRQAARAAAAGQVRGGIGRVSWKPDLQSIPEEEL</sequence>
<organism evidence="1 2">
    <name type="scientific">Striga hermonthica</name>
    <name type="common">Purple witchweed</name>
    <name type="synonym">Buchnera hermonthica</name>
    <dbReference type="NCBI Taxonomy" id="68872"/>
    <lineage>
        <taxon>Eukaryota</taxon>
        <taxon>Viridiplantae</taxon>
        <taxon>Streptophyta</taxon>
        <taxon>Embryophyta</taxon>
        <taxon>Tracheophyta</taxon>
        <taxon>Spermatophyta</taxon>
        <taxon>Magnoliopsida</taxon>
        <taxon>eudicotyledons</taxon>
        <taxon>Gunneridae</taxon>
        <taxon>Pentapetalae</taxon>
        <taxon>asterids</taxon>
        <taxon>lamiids</taxon>
        <taxon>Lamiales</taxon>
        <taxon>Orobanchaceae</taxon>
        <taxon>Buchnereae</taxon>
        <taxon>Striga</taxon>
    </lineage>
</organism>
<gene>
    <name evidence="1" type="ORF">SHERM_10416</name>
</gene>
<dbReference type="Proteomes" id="UP001153555">
    <property type="component" value="Unassembled WGS sequence"/>
</dbReference>
<dbReference type="OrthoDB" id="1304043at2759"/>
<proteinExistence type="predicted"/>
<name>A0A9N7QZY3_STRHE</name>
<dbReference type="EMBL" id="CACSLK010001140">
    <property type="protein sequence ID" value="CAA0807702.1"/>
    <property type="molecule type" value="Genomic_DNA"/>
</dbReference>
<evidence type="ECO:0000313" key="2">
    <source>
        <dbReference type="Proteomes" id="UP001153555"/>
    </source>
</evidence>
<comment type="caution">
    <text evidence="1">The sequence shown here is derived from an EMBL/GenBank/DDBJ whole genome shotgun (WGS) entry which is preliminary data.</text>
</comment>
<keyword evidence="2" id="KW-1185">Reference proteome</keyword>